<evidence type="ECO:0000313" key="2">
    <source>
        <dbReference type="Proteomes" id="UP001589654"/>
    </source>
</evidence>
<organism evidence="1 2">
    <name type="scientific">Echinicola jeungdonensis</name>
    <dbReference type="NCBI Taxonomy" id="709343"/>
    <lineage>
        <taxon>Bacteria</taxon>
        <taxon>Pseudomonadati</taxon>
        <taxon>Bacteroidota</taxon>
        <taxon>Cytophagia</taxon>
        <taxon>Cytophagales</taxon>
        <taxon>Cyclobacteriaceae</taxon>
        <taxon>Echinicola</taxon>
    </lineage>
</organism>
<accession>A0ABV5J301</accession>
<comment type="caution">
    <text evidence="1">The sequence shown here is derived from an EMBL/GenBank/DDBJ whole genome shotgun (WGS) entry which is preliminary data.</text>
</comment>
<gene>
    <name evidence="1" type="ORF">ACFFUR_05080</name>
</gene>
<protein>
    <submittedName>
        <fullName evidence="1">DUF6913 domain-containing protein</fullName>
    </submittedName>
</protein>
<dbReference type="InterPro" id="IPR054207">
    <property type="entry name" value="DUF6913"/>
</dbReference>
<dbReference type="Proteomes" id="UP001589654">
    <property type="component" value="Unassembled WGS sequence"/>
</dbReference>
<reference evidence="1 2" key="1">
    <citation type="submission" date="2024-09" db="EMBL/GenBank/DDBJ databases">
        <authorList>
            <person name="Sun Q."/>
            <person name="Mori K."/>
        </authorList>
    </citation>
    <scope>NUCLEOTIDE SEQUENCE [LARGE SCALE GENOMIC DNA]</scope>
    <source>
        <strain evidence="1 2">CECT 7682</strain>
    </source>
</reference>
<proteinExistence type="predicted"/>
<dbReference type="RefSeq" id="WP_290246422.1">
    <property type="nucleotide sequence ID" value="NZ_JAUFQT010000001.1"/>
</dbReference>
<name>A0ABV5J301_9BACT</name>
<sequence length="163" mass="19362">MKRVKEFFIKQRLKKIRAKKVEKSKKSMEHWNSIHILAISYTELLAAESVLKSEWGQNISIKGMHYDESSESEETFSYKDFSLFGQPNQKLQLFLQEKTDLLLIPSTDFNPFTELILARKQPVYTVGFYRKELSQYFDLMLQKEKESLESSIKHLLKYLKKIK</sequence>
<dbReference type="EMBL" id="JBHMEW010000043">
    <property type="protein sequence ID" value="MFB9211170.1"/>
    <property type="molecule type" value="Genomic_DNA"/>
</dbReference>
<keyword evidence="2" id="KW-1185">Reference proteome</keyword>
<evidence type="ECO:0000313" key="1">
    <source>
        <dbReference type="EMBL" id="MFB9211170.1"/>
    </source>
</evidence>
<dbReference type="Pfam" id="PF21857">
    <property type="entry name" value="DUF6913"/>
    <property type="match status" value="1"/>
</dbReference>